<feature type="region of interest" description="Disordered" evidence="1">
    <location>
        <begin position="123"/>
        <end position="164"/>
    </location>
</feature>
<dbReference type="KEGG" id="salj:SMD11_0070"/>
<dbReference type="Proteomes" id="UP000195755">
    <property type="component" value="Chromosome"/>
</dbReference>
<dbReference type="AlphaFoldDB" id="A0A1Z2KUJ9"/>
<organism evidence="3 4">
    <name type="scientific">Streptomyces albireticuli</name>
    <dbReference type="NCBI Taxonomy" id="1940"/>
    <lineage>
        <taxon>Bacteria</taxon>
        <taxon>Bacillati</taxon>
        <taxon>Actinomycetota</taxon>
        <taxon>Actinomycetes</taxon>
        <taxon>Kitasatosporales</taxon>
        <taxon>Streptomycetaceae</taxon>
        <taxon>Streptomyces</taxon>
    </lineage>
</organism>
<evidence type="ECO:0000256" key="1">
    <source>
        <dbReference type="SAM" id="MobiDB-lite"/>
    </source>
</evidence>
<sequence length="164" mass="16574">MSERVRRAPSAAVATALAGLWALLLVLLAGPTATAAATAPPSRSAVPAVTTVPSPSAVWPVASVPSLSAAPVGGLDGRAQAHGEPAGVHWGVDGLSRVSAPQAHAVLHSPRPHTLPVLTQGPVTGPLELPLRPGEIAGPRQERAPPPAVLTSRRTRGPPFTRSS</sequence>
<proteinExistence type="predicted"/>
<accession>A0A1Z2KUJ9</accession>
<feature type="signal peptide" evidence="2">
    <location>
        <begin position="1"/>
        <end position="35"/>
    </location>
</feature>
<keyword evidence="2" id="KW-0732">Signal</keyword>
<evidence type="ECO:0000313" key="4">
    <source>
        <dbReference type="Proteomes" id="UP000195755"/>
    </source>
</evidence>
<feature type="chain" id="PRO_5012803046" description="Secreted protein" evidence="2">
    <location>
        <begin position="36"/>
        <end position="164"/>
    </location>
</feature>
<name>A0A1Z2KUJ9_9ACTN</name>
<gene>
    <name evidence="3" type="ORF">SMD11_0070</name>
</gene>
<reference evidence="3 4" key="1">
    <citation type="submission" date="2017-06" db="EMBL/GenBank/DDBJ databases">
        <title>Streptomyces albireticuli Genome sequencing and assembly.</title>
        <authorList>
            <person name="Wang Y."/>
            <person name="Du B."/>
            <person name="Ding Y."/>
            <person name="Liu H."/>
            <person name="Hou Q."/>
            <person name="Liu K."/>
            <person name="Yao L."/>
            <person name="Wang C."/>
        </authorList>
    </citation>
    <scope>NUCLEOTIDE SEQUENCE [LARGE SCALE GENOMIC DNA]</scope>
    <source>
        <strain evidence="3 4">MDJK11</strain>
    </source>
</reference>
<evidence type="ECO:0000256" key="2">
    <source>
        <dbReference type="SAM" id="SignalP"/>
    </source>
</evidence>
<dbReference type="EMBL" id="CP021744">
    <property type="protein sequence ID" value="ARZ65737.1"/>
    <property type="molecule type" value="Genomic_DNA"/>
</dbReference>
<evidence type="ECO:0008006" key="5">
    <source>
        <dbReference type="Google" id="ProtNLM"/>
    </source>
</evidence>
<evidence type="ECO:0000313" key="3">
    <source>
        <dbReference type="EMBL" id="ARZ65737.1"/>
    </source>
</evidence>
<dbReference type="RefSeq" id="WP_087924468.1">
    <property type="nucleotide sequence ID" value="NZ_CP021744.1"/>
</dbReference>
<protein>
    <recommendedName>
        <fullName evidence="5">Secreted protein</fullName>
    </recommendedName>
</protein>